<organism evidence="3">
    <name type="scientific">viral metagenome</name>
    <dbReference type="NCBI Taxonomy" id="1070528"/>
    <lineage>
        <taxon>unclassified sequences</taxon>
        <taxon>metagenomes</taxon>
        <taxon>organismal metagenomes</taxon>
    </lineage>
</organism>
<dbReference type="Pfam" id="PF02037">
    <property type="entry name" value="SAP"/>
    <property type="match status" value="1"/>
</dbReference>
<dbReference type="InterPro" id="IPR036361">
    <property type="entry name" value="SAP_dom_sf"/>
</dbReference>
<name>A0A6C0BEV9_9ZZZZ</name>
<dbReference type="Gene3D" id="1.10.720.30">
    <property type="entry name" value="SAP domain"/>
    <property type="match status" value="1"/>
</dbReference>
<proteinExistence type="predicted"/>
<evidence type="ECO:0000259" key="2">
    <source>
        <dbReference type="PROSITE" id="PS50800"/>
    </source>
</evidence>
<keyword evidence="1" id="KW-0472">Membrane</keyword>
<dbReference type="EMBL" id="MN739142">
    <property type="protein sequence ID" value="QHS90676.1"/>
    <property type="molecule type" value="Genomic_DNA"/>
</dbReference>
<evidence type="ECO:0000256" key="1">
    <source>
        <dbReference type="SAM" id="Phobius"/>
    </source>
</evidence>
<evidence type="ECO:0000313" key="3">
    <source>
        <dbReference type="EMBL" id="QHS90676.1"/>
    </source>
</evidence>
<dbReference type="SUPFAM" id="SSF68906">
    <property type="entry name" value="SAP domain"/>
    <property type="match status" value="1"/>
</dbReference>
<keyword evidence="1" id="KW-0812">Transmembrane</keyword>
<dbReference type="AlphaFoldDB" id="A0A6C0BEV9"/>
<accession>A0A6C0BEV9</accession>
<dbReference type="SMART" id="SM00513">
    <property type="entry name" value="SAP"/>
    <property type="match status" value="1"/>
</dbReference>
<dbReference type="PROSITE" id="PS50800">
    <property type="entry name" value="SAP"/>
    <property type="match status" value="1"/>
</dbReference>
<protein>
    <recommendedName>
        <fullName evidence="2">SAP domain-containing protein</fullName>
    </recommendedName>
</protein>
<dbReference type="InterPro" id="IPR003034">
    <property type="entry name" value="SAP_dom"/>
</dbReference>
<reference evidence="3" key="1">
    <citation type="journal article" date="2020" name="Nature">
        <title>Giant virus diversity and host interactions through global metagenomics.</title>
        <authorList>
            <person name="Schulz F."/>
            <person name="Roux S."/>
            <person name="Paez-Espino D."/>
            <person name="Jungbluth S."/>
            <person name="Walsh D.A."/>
            <person name="Denef V.J."/>
            <person name="McMahon K.D."/>
            <person name="Konstantinidis K.T."/>
            <person name="Eloe-Fadrosh E.A."/>
            <person name="Kyrpides N.C."/>
            <person name="Woyke T."/>
        </authorList>
    </citation>
    <scope>NUCLEOTIDE SEQUENCE</scope>
    <source>
        <strain evidence="3">GVMAG-M-3300010354-11</strain>
    </source>
</reference>
<feature type="transmembrane region" description="Helical" evidence="1">
    <location>
        <begin position="12"/>
        <end position="29"/>
    </location>
</feature>
<sequence length="202" mass="22767">MFKLNKSTHMMILMTFTLVFVVVYMYYTIKDVKRIYGEVKKNTQDIQALQSLTNDVKNMKGTIEMMNQGMLAQSQFNVCSIPFPDMSQQVFVPPPPPQHVSDIKDDAESVATEDIKKLVRDDDDDDENEEIGVVDDVGDIGDIVNETAGVVVEPVQTQVISEESLKKLKFEELKDVCKKMGISIKGTREALISRILTEKNVS</sequence>
<keyword evidence="1" id="KW-1133">Transmembrane helix</keyword>
<feature type="domain" description="SAP" evidence="2">
    <location>
        <begin position="165"/>
        <end position="199"/>
    </location>
</feature>